<organism evidence="4 5">
    <name type="scientific">Caenorhabditis angaria</name>
    <dbReference type="NCBI Taxonomy" id="860376"/>
    <lineage>
        <taxon>Eukaryota</taxon>
        <taxon>Metazoa</taxon>
        <taxon>Ecdysozoa</taxon>
        <taxon>Nematoda</taxon>
        <taxon>Chromadorea</taxon>
        <taxon>Rhabditida</taxon>
        <taxon>Rhabditina</taxon>
        <taxon>Rhabditomorpha</taxon>
        <taxon>Rhabditoidea</taxon>
        <taxon>Rhabditidae</taxon>
        <taxon>Peloderinae</taxon>
        <taxon>Caenorhabditis</taxon>
    </lineage>
</organism>
<protein>
    <recommendedName>
        <fullName evidence="3">BTB domain-containing protein</fullName>
    </recommendedName>
</protein>
<dbReference type="EMBL" id="CANHGI010000004">
    <property type="protein sequence ID" value="CAI5447819.1"/>
    <property type="molecule type" value="Genomic_DNA"/>
</dbReference>
<dbReference type="SUPFAM" id="SSF54695">
    <property type="entry name" value="POZ domain"/>
    <property type="match status" value="1"/>
</dbReference>
<keyword evidence="1" id="KW-0217">Developmental protein</keyword>
<dbReference type="InterPro" id="IPR000210">
    <property type="entry name" value="BTB/POZ_dom"/>
</dbReference>
<dbReference type="Gene3D" id="3.30.710.10">
    <property type="entry name" value="Potassium Channel Kv1.1, Chain A"/>
    <property type="match status" value="1"/>
</dbReference>
<dbReference type="AlphaFoldDB" id="A0A9P1N2T3"/>
<dbReference type="PANTHER" id="PTHR23231">
    <property type="entry name" value="GERM CELL-LESS PROTEIN"/>
    <property type="match status" value="1"/>
</dbReference>
<dbReference type="InterPro" id="IPR011333">
    <property type="entry name" value="SKP1/BTB/POZ_sf"/>
</dbReference>
<dbReference type="Proteomes" id="UP001152747">
    <property type="component" value="Unassembled WGS sequence"/>
</dbReference>
<dbReference type="Pfam" id="PF00651">
    <property type="entry name" value="BTB"/>
    <property type="match status" value="1"/>
</dbReference>
<evidence type="ECO:0000259" key="3">
    <source>
        <dbReference type="PROSITE" id="PS50097"/>
    </source>
</evidence>
<gene>
    <name evidence="4" type="ORF">CAMP_LOCUS10456</name>
</gene>
<dbReference type="CDD" id="cd18305">
    <property type="entry name" value="BTB_POZ_GCL"/>
    <property type="match status" value="1"/>
</dbReference>
<sequence>MGNQFGSNYTDSEESSSPDRIVDDILTPSTSKECGSRKRKANESPTNSAEGGTQKKISKLDTAKYVYERLFQQGEGSDITIHAVGRVWNLHKLYLQQCTYFEALLNGNWKESNDNAIHIEINDENVTEEGLEAVLASLYHNEIEIDLEKIEGTLAAAILLGLDSVVNRCEEAMIENLAHNNVLRFHDISERYGLIQVQKMALFSLKMLFWKFMKSREMLRDLSESLFNRLLSSSELFVVEGEMDLYRMVRAWIFIHENPSRIDLFDMEETEFDKKASEFSRSVAEHDLFLKYASLFSPLRIHHFLTSIASIRLIENDNLIPKEVISAVSVDQWRALLRNEENPALINDLTEDNFNLNALRLGRVIDSFPKCWRWTGFNFGVDILLHMTSYSLTMKRNCLNQSTPYSINLKSERKIHYRMMIADGNGKCFYDSQKKDVSLRPDQAIVITRIPDNVTLPISVHFQYLAADPPQPSLIFVNDFVKRHQTQ</sequence>
<keyword evidence="5" id="KW-1185">Reference proteome</keyword>
<comment type="caution">
    <text evidence="4">The sequence shown here is derived from an EMBL/GenBank/DDBJ whole genome shotgun (WGS) entry which is preliminary data.</text>
</comment>
<feature type="compositionally biased region" description="Polar residues" evidence="2">
    <location>
        <begin position="1"/>
        <end position="10"/>
    </location>
</feature>
<dbReference type="OrthoDB" id="6359943at2759"/>
<accession>A0A9P1N2T3</accession>
<dbReference type="SMART" id="SM00225">
    <property type="entry name" value="BTB"/>
    <property type="match status" value="1"/>
</dbReference>
<evidence type="ECO:0000313" key="5">
    <source>
        <dbReference type="Proteomes" id="UP001152747"/>
    </source>
</evidence>
<name>A0A9P1N2T3_9PELO</name>
<dbReference type="GO" id="GO:0007281">
    <property type="term" value="P:germ cell development"/>
    <property type="evidence" value="ECO:0007669"/>
    <property type="project" value="InterPro"/>
</dbReference>
<feature type="domain" description="BTB" evidence="3">
    <location>
        <begin position="77"/>
        <end position="147"/>
    </location>
</feature>
<dbReference type="InterPro" id="IPR043380">
    <property type="entry name" value="Gcl-like"/>
</dbReference>
<evidence type="ECO:0000313" key="4">
    <source>
        <dbReference type="EMBL" id="CAI5447819.1"/>
    </source>
</evidence>
<dbReference type="PANTHER" id="PTHR23231:SF17">
    <property type="entry name" value="BTB DOMAIN-CONTAINING PROTEIN"/>
    <property type="match status" value="1"/>
</dbReference>
<dbReference type="PROSITE" id="PS50097">
    <property type="entry name" value="BTB"/>
    <property type="match status" value="1"/>
</dbReference>
<evidence type="ECO:0000256" key="2">
    <source>
        <dbReference type="SAM" id="MobiDB-lite"/>
    </source>
</evidence>
<dbReference type="Gene3D" id="1.25.40.420">
    <property type="match status" value="1"/>
</dbReference>
<reference evidence="4" key="1">
    <citation type="submission" date="2022-11" db="EMBL/GenBank/DDBJ databases">
        <authorList>
            <person name="Kikuchi T."/>
        </authorList>
    </citation>
    <scope>NUCLEOTIDE SEQUENCE</scope>
    <source>
        <strain evidence="4">PS1010</strain>
    </source>
</reference>
<evidence type="ECO:0000256" key="1">
    <source>
        <dbReference type="ARBA" id="ARBA00022473"/>
    </source>
</evidence>
<feature type="region of interest" description="Disordered" evidence="2">
    <location>
        <begin position="1"/>
        <end position="55"/>
    </location>
</feature>
<proteinExistence type="predicted"/>